<accession>A0A2P7NZ53</accession>
<proteinExistence type="predicted"/>
<evidence type="ECO:0000313" key="1">
    <source>
        <dbReference type="EMBL" id="PSJ18739.1"/>
    </source>
</evidence>
<protein>
    <submittedName>
        <fullName evidence="1">Uncharacterized protein</fullName>
    </submittedName>
</protein>
<reference evidence="1 2" key="1">
    <citation type="submission" date="2018-03" db="EMBL/GenBank/DDBJ databases">
        <title>Draft genome of Nitrosomonas supralitoralis APG5.</title>
        <authorList>
            <person name="Urakawa H."/>
            <person name="Lopez J.V."/>
        </authorList>
    </citation>
    <scope>NUCLEOTIDE SEQUENCE [LARGE SCALE GENOMIC DNA]</scope>
    <source>
        <strain evidence="1 2">APG5</strain>
    </source>
</reference>
<gene>
    <name evidence="1" type="ORF">C7H79_01590</name>
</gene>
<dbReference type="Proteomes" id="UP000241912">
    <property type="component" value="Unassembled WGS sequence"/>
</dbReference>
<evidence type="ECO:0000313" key="2">
    <source>
        <dbReference type="Proteomes" id="UP000241912"/>
    </source>
</evidence>
<organism evidence="1 2">
    <name type="scientific">Nitrosomonas supralitoralis</name>
    <dbReference type="NCBI Taxonomy" id="2116706"/>
    <lineage>
        <taxon>Bacteria</taxon>
        <taxon>Pseudomonadati</taxon>
        <taxon>Pseudomonadota</taxon>
        <taxon>Betaproteobacteria</taxon>
        <taxon>Nitrosomonadales</taxon>
        <taxon>Nitrosomonadaceae</taxon>
        <taxon>Nitrosomonas</taxon>
    </lineage>
</organism>
<comment type="caution">
    <text evidence="1">The sequence shown here is derived from an EMBL/GenBank/DDBJ whole genome shotgun (WGS) entry which is preliminary data.</text>
</comment>
<dbReference type="AlphaFoldDB" id="A0A2P7NZ53"/>
<keyword evidence="2" id="KW-1185">Reference proteome</keyword>
<sequence length="61" mass="7048">MLLLFKLINPSTISAIITARLWIRIAELELIETHQGSKILRSTLEVKCEKIKKNVIAKRFN</sequence>
<name>A0A2P7NZ53_9PROT</name>
<dbReference type="EMBL" id="PXXU01000003">
    <property type="protein sequence ID" value="PSJ18739.1"/>
    <property type="molecule type" value="Genomic_DNA"/>
</dbReference>